<evidence type="ECO:0000256" key="1">
    <source>
        <dbReference type="SAM" id="MobiDB-lite"/>
    </source>
</evidence>
<dbReference type="STRING" id="1125725.HMPREF1325_1492"/>
<feature type="region of interest" description="Disordered" evidence="1">
    <location>
        <begin position="1"/>
        <end position="34"/>
    </location>
</feature>
<feature type="compositionally biased region" description="Polar residues" evidence="1">
    <location>
        <begin position="16"/>
        <end position="28"/>
    </location>
</feature>
<evidence type="ECO:0000313" key="3">
    <source>
        <dbReference type="EMBL" id="ERJ97676.1"/>
    </source>
</evidence>
<dbReference type="EMBL" id="AUZJ01000042">
    <property type="protein sequence ID" value="ERF60505.1"/>
    <property type="molecule type" value="Genomic_DNA"/>
</dbReference>
<dbReference type="AlphaFoldDB" id="U2KGM3"/>
<evidence type="ECO:0000313" key="5">
    <source>
        <dbReference type="Proteomes" id="UP000016646"/>
    </source>
</evidence>
<feature type="compositionally biased region" description="Basic residues" evidence="1">
    <location>
        <begin position="1"/>
        <end position="12"/>
    </location>
</feature>
<accession>U2KGM3</accession>
<dbReference type="RefSeq" id="WP_021330557.1">
    <property type="nucleotide sequence ID" value="NZ_AUZJ01000042.1"/>
</dbReference>
<protein>
    <submittedName>
        <fullName evidence="2">Uncharacterized protein</fullName>
    </submittedName>
</protein>
<gene>
    <name evidence="3" type="ORF">HMPREF0860_0486</name>
    <name evidence="2" type="ORF">HMPREF1325_1492</name>
</gene>
<keyword evidence="5" id="KW-1185">Reference proteome</keyword>
<dbReference type="Proteomes" id="UP000016412">
    <property type="component" value="Unassembled WGS sequence"/>
</dbReference>
<name>U2KGM3_TRESO</name>
<organism evidence="2 4">
    <name type="scientific">Treponema socranskii subsp. socranskii VPI DR56BR1116 = ATCC 35536</name>
    <dbReference type="NCBI Taxonomy" id="1125725"/>
    <lineage>
        <taxon>Bacteria</taxon>
        <taxon>Pseudomonadati</taxon>
        <taxon>Spirochaetota</taxon>
        <taxon>Spirochaetia</taxon>
        <taxon>Spirochaetales</taxon>
        <taxon>Treponemataceae</taxon>
        <taxon>Treponema</taxon>
    </lineage>
</organism>
<dbReference type="OrthoDB" id="308128at2"/>
<proteinExistence type="predicted"/>
<sequence length="163" mass="18646">MGKNAKRGRGRRDWKNQNAQNSRSGGKQTDNKNIKLRDAAVQRHLYENIAAQKKKDEAIRELKQRRVVCPICGKDIEDMASAVVDKASGNPAHFDCILDQLNKTETLGENEKIAYIGQGRFALLRYEDPRDVKSFKIIKTIEWEGRDAELPWRSELSSLYSQV</sequence>
<evidence type="ECO:0000313" key="2">
    <source>
        <dbReference type="EMBL" id="ERF60505.1"/>
    </source>
</evidence>
<dbReference type="Proteomes" id="UP000016646">
    <property type="component" value="Unassembled WGS sequence"/>
</dbReference>
<dbReference type="eggNOG" id="ENOG50339QT">
    <property type="taxonomic scope" value="Bacteria"/>
</dbReference>
<evidence type="ECO:0000313" key="4">
    <source>
        <dbReference type="Proteomes" id="UP000016412"/>
    </source>
</evidence>
<dbReference type="PATRIC" id="fig|1125725.3.peg.1504"/>
<dbReference type="EMBL" id="AVQI01000084">
    <property type="protein sequence ID" value="ERJ97676.1"/>
    <property type="molecule type" value="Genomic_DNA"/>
</dbReference>
<reference evidence="4 5" key="1">
    <citation type="submission" date="2013-08" db="EMBL/GenBank/DDBJ databases">
        <authorList>
            <person name="Durkin A.S."/>
            <person name="Haft D.R."/>
            <person name="McCorrison J."/>
            <person name="Torralba M."/>
            <person name="Gillis M."/>
            <person name="Haft D.H."/>
            <person name="Methe B."/>
            <person name="Sutton G."/>
            <person name="Nelson K.E."/>
        </authorList>
    </citation>
    <scope>NUCLEOTIDE SEQUENCE [LARGE SCALE GENOMIC DNA]</scope>
    <source>
        <strain evidence="3 5">ATCC 35536</strain>
        <strain evidence="2 4">VPI DR56BR1116</strain>
    </source>
</reference>
<comment type="caution">
    <text evidence="2">The sequence shown here is derived from an EMBL/GenBank/DDBJ whole genome shotgun (WGS) entry which is preliminary data.</text>
</comment>